<dbReference type="SUPFAM" id="SSF55961">
    <property type="entry name" value="Bet v1-like"/>
    <property type="match status" value="1"/>
</dbReference>
<keyword evidence="2" id="KW-1185">Reference proteome</keyword>
<dbReference type="RefSeq" id="WP_344521392.1">
    <property type="nucleotide sequence ID" value="NZ_BAAAUG010000042.1"/>
</dbReference>
<name>A0ABP6MGD8_9ACTN</name>
<evidence type="ECO:0000313" key="2">
    <source>
        <dbReference type="Proteomes" id="UP001501637"/>
    </source>
</evidence>
<sequence>MSALDTTSGWPAADLDPVRRLHVLAAAVPGAHVTEGYVAAPCDRVRALLGDLEGAFGQIAPDMRGLRVVRRDGARVEALARSKYGMRARLYGEQRPGWCWMQSRFLLLGAAAAPDGDGTRVAFTGGVRVPGRAALVPLGVRREGERSLQRLKSLL</sequence>
<proteinExistence type="predicted"/>
<comment type="caution">
    <text evidence="1">The sequence shown here is derived from an EMBL/GenBank/DDBJ whole genome shotgun (WGS) entry which is preliminary data.</text>
</comment>
<accession>A0ABP6MGD8</accession>
<protein>
    <recommendedName>
        <fullName evidence="3">SRPBCC family protein</fullName>
    </recommendedName>
</protein>
<gene>
    <name evidence="1" type="ORF">GCM10010449_29830</name>
</gene>
<evidence type="ECO:0008006" key="3">
    <source>
        <dbReference type="Google" id="ProtNLM"/>
    </source>
</evidence>
<dbReference type="EMBL" id="BAAAUG010000042">
    <property type="protein sequence ID" value="GAA3104805.1"/>
    <property type="molecule type" value="Genomic_DNA"/>
</dbReference>
<evidence type="ECO:0000313" key="1">
    <source>
        <dbReference type="EMBL" id="GAA3104805.1"/>
    </source>
</evidence>
<organism evidence="1 2">
    <name type="scientific">Streptomyces rectiviolaceus</name>
    <dbReference type="NCBI Taxonomy" id="332591"/>
    <lineage>
        <taxon>Bacteria</taxon>
        <taxon>Bacillati</taxon>
        <taxon>Actinomycetota</taxon>
        <taxon>Actinomycetes</taxon>
        <taxon>Kitasatosporales</taxon>
        <taxon>Streptomycetaceae</taxon>
        <taxon>Streptomyces</taxon>
    </lineage>
</organism>
<reference evidence="2" key="1">
    <citation type="journal article" date="2019" name="Int. J. Syst. Evol. Microbiol.">
        <title>The Global Catalogue of Microorganisms (GCM) 10K type strain sequencing project: providing services to taxonomists for standard genome sequencing and annotation.</title>
        <authorList>
            <consortium name="The Broad Institute Genomics Platform"/>
            <consortium name="The Broad Institute Genome Sequencing Center for Infectious Disease"/>
            <person name="Wu L."/>
            <person name="Ma J."/>
        </authorList>
    </citation>
    <scope>NUCLEOTIDE SEQUENCE [LARGE SCALE GENOMIC DNA]</scope>
    <source>
        <strain evidence="2">JCM 9092</strain>
    </source>
</reference>
<dbReference type="Proteomes" id="UP001501637">
    <property type="component" value="Unassembled WGS sequence"/>
</dbReference>